<dbReference type="InterPro" id="IPR011990">
    <property type="entry name" value="TPR-like_helical_dom_sf"/>
</dbReference>
<dbReference type="SMART" id="SM00671">
    <property type="entry name" value="SEL1"/>
    <property type="match status" value="16"/>
</dbReference>
<dbReference type="Pfam" id="PF08238">
    <property type="entry name" value="Sel1"/>
    <property type="match status" value="16"/>
</dbReference>
<sequence length="812" mass="89801">MKNLFLAVSVFLASLAYGQDTSVKKLMKLAEKGDVKAQSELAEAYLKGKGVKRSFQDAALWLEKVAETGDAQAQYQLAHLHLDGKGMPKSEEKGTEWLAKAAENGNQKAEQELALCYRDGRGVPQSTEKYYAWIEKNADKEKAETLLDLAKAYYAGDGVTKDVNKAKFWADKAAKKGNKEAELLLATWVYEINPSNPEAIQRLMQVAEKGDTEAQAMIGESYLNGKGVEQSESKAIEWFEKAAAKGNATALYHLANFYFYGNSPLIGKFPKKALDYYTQAANKGNVDAQRQLAVCLYNGIGGAASQRDAFNWILKAVNANPSPITENNLAVCYATGNGTRQSVAQAVELFRKAADAGDVTAQYNLGTLLLEEPQQDVKKAFEYLEKAAAQNHLLALKKLGDLNFTGKYTNQSYARAFEYYNKAAKLTPTPENQMLDYFYQGQADAYADVLFTLSQCYADGKGVKKSPREAAKWAMKAADLSHKGAFDWLLKKVEANDPKENPDVILTVADGYFYGKGVKKQNDKAFPLYERLAKQQDNTQAQKRLIEYYFEAKNPQKDEEKAVYWSERVAKKGDAETQSNLGKYYMTFVPDVAPAPKEKPAPAPKTPAPAKGKTTTVTTAAATTTATPTTRTRVRPSARPTITENTTVKAPAVNNRTVAQHKVTHNAPAPKTPMKRLNEHKGVLWLSKAAEQNNVAALTELGAYYESKQDFGQAVTQYQKAAHREYAEGQYKLGNCYYNGSGLERSNEKAADYYKRAARQGYAPAQFRLGNCYYHGEGIQQSDARAIDWFDQACDSGEKQACDMLKVAVAKK</sequence>
<accession>A0A1Z4BS85</accession>
<feature type="compositionally biased region" description="Low complexity" evidence="1">
    <location>
        <begin position="608"/>
        <end position="640"/>
    </location>
</feature>
<dbReference type="InterPro" id="IPR050767">
    <property type="entry name" value="Sel1_AlgK"/>
</dbReference>
<dbReference type="PANTHER" id="PTHR11102:SF160">
    <property type="entry name" value="ERAD-ASSOCIATED E3 UBIQUITIN-PROTEIN LIGASE COMPONENT HRD3"/>
    <property type="match status" value="1"/>
</dbReference>
<evidence type="ECO:0008006" key="4">
    <source>
        <dbReference type="Google" id="ProtNLM"/>
    </source>
</evidence>
<dbReference type="RefSeq" id="WP_088594931.1">
    <property type="nucleotide sequence ID" value="NZ_CP022022.1"/>
</dbReference>
<dbReference type="Gene3D" id="1.25.40.10">
    <property type="entry name" value="Tetratricopeptide repeat domain"/>
    <property type="match status" value="5"/>
</dbReference>
<organism evidence="2 3">
    <name type="scientific">Capnocytophaga endodontalis</name>
    <dbReference type="NCBI Taxonomy" id="2708117"/>
    <lineage>
        <taxon>Bacteria</taxon>
        <taxon>Pseudomonadati</taxon>
        <taxon>Bacteroidota</taxon>
        <taxon>Flavobacteriia</taxon>
        <taxon>Flavobacteriales</taxon>
        <taxon>Flavobacteriaceae</taxon>
        <taxon>Capnocytophaga</taxon>
    </lineage>
</organism>
<evidence type="ECO:0000256" key="1">
    <source>
        <dbReference type="SAM" id="MobiDB-lite"/>
    </source>
</evidence>
<protein>
    <recommendedName>
        <fullName evidence="4">Sel1 repeat family protein</fullName>
    </recommendedName>
</protein>
<name>A0A1Z4BS85_9FLAO</name>
<dbReference type="SUPFAM" id="SSF81901">
    <property type="entry name" value="HCP-like"/>
    <property type="match status" value="5"/>
</dbReference>
<dbReference type="PANTHER" id="PTHR11102">
    <property type="entry name" value="SEL-1-LIKE PROTEIN"/>
    <property type="match status" value="1"/>
</dbReference>
<evidence type="ECO:0000313" key="2">
    <source>
        <dbReference type="EMBL" id="ASF44079.1"/>
    </source>
</evidence>
<reference evidence="3" key="1">
    <citation type="submission" date="2017-06" db="EMBL/GenBank/DDBJ databases">
        <title>Complete genome sequence of Capnocytophaga sp. KCOM 1579 (=ChDC OS43) isolated from a human refractory periapical abscess lesion.</title>
        <authorList>
            <person name="Kook J.-K."/>
            <person name="Park S.-N."/>
            <person name="Lim Y.K."/>
            <person name="Roh H."/>
        </authorList>
    </citation>
    <scope>NUCLEOTIDE SEQUENCE [LARGE SCALE GENOMIC DNA]</scope>
    <source>
        <strain evidence="3">ChDC OS43</strain>
    </source>
</reference>
<evidence type="ECO:0000313" key="3">
    <source>
        <dbReference type="Proteomes" id="UP000197007"/>
    </source>
</evidence>
<dbReference type="EMBL" id="CP022022">
    <property type="protein sequence ID" value="ASF44079.1"/>
    <property type="molecule type" value="Genomic_DNA"/>
</dbReference>
<dbReference type="AlphaFoldDB" id="A0A1Z4BS85"/>
<gene>
    <name evidence="2" type="ORF">CBG49_13805</name>
</gene>
<dbReference type="GO" id="GO:0036503">
    <property type="term" value="P:ERAD pathway"/>
    <property type="evidence" value="ECO:0007669"/>
    <property type="project" value="TreeGrafter"/>
</dbReference>
<dbReference type="KEGG" id="capn:CBG49_13805"/>
<feature type="region of interest" description="Disordered" evidence="1">
    <location>
        <begin position="595"/>
        <end position="640"/>
    </location>
</feature>
<proteinExistence type="predicted"/>
<dbReference type="Proteomes" id="UP000197007">
    <property type="component" value="Chromosome"/>
</dbReference>
<dbReference type="InterPro" id="IPR006597">
    <property type="entry name" value="Sel1-like"/>
</dbReference>
<keyword evidence="3" id="KW-1185">Reference proteome</keyword>